<keyword evidence="3" id="KW-0238">DNA-binding</keyword>
<organism evidence="6 7">
    <name type="scientific">Pigmentiphaga litoralis</name>
    <dbReference type="NCBI Taxonomy" id="516702"/>
    <lineage>
        <taxon>Bacteria</taxon>
        <taxon>Pseudomonadati</taxon>
        <taxon>Pseudomonadota</taxon>
        <taxon>Betaproteobacteria</taxon>
        <taxon>Burkholderiales</taxon>
        <taxon>Alcaligenaceae</taxon>
        <taxon>Pigmentiphaga</taxon>
    </lineage>
</organism>
<dbReference type="PANTHER" id="PTHR30419:SF8">
    <property type="entry name" value="NITROGEN ASSIMILATION TRANSCRIPTIONAL ACTIVATOR-RELATED"/>
    <property type="match status" value="1"/>
</dbReference>
<evidence type="ECO:0000256" key="4">
    <source>
        <dbReference type="ARBA" id="ARBA00023163"/>
    </source>
</evidence>
<evidence type="ECO:0000259" key="5">
    <source>
        <dbReference type="PROSITE" id="PS50931"/>
    </source>
</evidence>
<comment type="similarity">
    <text evidence="1">Belongs to the LysR transcriptional regulatory family.</text>
</comment>
<evidence type="ECO:0000256" key="3">
    <source>
        <dbReference type="ARBA" id="ARBA00023125"/>
    </source>
</evidence>
<gene>
    <name evidence="6" type="ORF">FHW18_001637</name>
</gene>
<dbReference type="InterPro" id="IPR012787">
    <property type="entry name" value="TF_PcaQ"/>
</dbReference>
<reference evidence="6 7" key="1">
    <citation type="submission" date="2020-07" db="EMBL/GenBank/DDBJ databases">
        <title>Genomic Encyclopedia of Type Strains, Phase IV (KMG-V): Genome sequencing to study the core and pangenomes of soil and plant-associated prokaryotes.</title>
        <authorList>
            <person name="Whitman W."/>
        </authorList>
    </citation>
    <scope>NUCLEOTIDE SEQUENCE [LARGE SCALE GENOMIC DNA]</scope>
    <source>
        <strain evidence="6 7">SAS40</strain>
    </source>
</reference>
<dbReference type="Proteomes" id="UP000542125">
    <property type="component" value="Unassembled WGS sequence"/>
</dbReference>
<dbReference type="SUPFAM" id="SSF53850">
    <property type="entry name" value="Periplasmic binding protein-like II"/>
    <property type="match status" value="1"/>
</dbReference>
<evidence type="ECO:0000256" key="2">
    <source>
        <dbReference type="ARBA" id="ARBA00023015"/>
    </source>
</evidence>
<keyword evidence="7" id="KW-1185">Reference proteome</keyword>
<dbReference type="RefSeq" id="WP_179585194.1">
    <property type="nucleotide sequence ID" value="NZ_JACBYR010000001.1"/>
</dbReference>
<accession>A0A7Y9LN56</accession>
<dbReference type="EMBL" id="JACBYR010000001">
    <property type="protein sequence ID" value="NYE82366.1"/>
    <property type="molecule type" value="Genomic_DNA"/>
</dbReference>
<dbReference type="PANTHER" id="PTHR30419">
    <property type="entry name" value="HTH-TYPE TRANSCRIPTIONAL REGULATOR YBHD"/>
    <property type="match status" value="1"/>
</dbReference>
<name>A0A7Y9LN56_9BURK</name>
<dbReference type="InterPro" id="IPR000847">
    <property type="entry name" value="LysR_HTH_N"/>
</dbReference>
<proteinExistence type="inferred from homology"/>
<dbReference type="Pfam" id="PF03466">
    <property type="entry name" value="LysR_substrate"/>
    <property type="match status" value="1"/>
</dbReference>
<dbReference type="Gene3D" id="1.10.10.10">
    <property type="entry name" value="Winged helix-like DNA-binding domain superfamily/Winged helix DNA-binding domain"/>
    <property type="match status" value="1"/>
</dbReference>
<dbReference type="PRINTS" id="PR00039">
    <property type="entry name" value="HTHLYSR"/>
</dbReference>
<dbReference type="GO" id="GO:0005829">
    <property type="term" value="C:cytosol"/>
    <property type="evidence" value="ECO:0007669"/>
    <property type="project" value="TreeGrafter"/>
</dbReference>
<dbReference type="AlphaFoldDB" id="A0A7Y9LN56"/>
<sequence length="315" mass="34247">MDHDLTGWNRTKLRHLHCVLAIASHGHMGRAAHALGISQPALSKTLSEFEDMLGVRLFTRSRSGVVATEAGQVLLGYAGSSLRTLREGLDHVSSAVRPEAPTIAFGALPTVAQTVAPEAVRMFRQKWPATRFKVHIGVNAELLALLKRGEIDLLLGRLADPSEMLGVSYEHLYAEDVVIVVRPGHPLARMPIVEPHALSPYCMMLPLPSTAIRHSIDSFLIRSSTSIEGGSIETMSDSFARTYVQSSDAIWFIAVGTVEQDIARGTLVRLACDTRHTTGSVGLTLRSDGVRPQVVTELIDCIRIAAAARRHAREA</sequence>
<dbReference type="InterPro" id="IPR005119">
    <property type="entry name" value="LysR_subst-bd"/>
</dbReference>
<dbReference type="GO" id="GO:0003700">
    <property type="term" value="F:DNA-binding transcription factor activity"/>
    <property type="evidence" value="ECO:0007669"/>
    <property type="project" value="InterPro"/>
</dbReference>
<dbReference type="Gene3D" id="3.40.190.10">
    <property type="entry name" value="Periplasmic binding protein-like II"/>
    <property type="match status" value="2"/>
</dbReference>
<dbReference type="PROSITE" id="PS50931">
    <property type="entry name" value="HTH_LYSR"/>
    <property type="match status" value="1"/>
</dbReference>
<keyword evidence="4" id="KW-0804">Transcription</keyword>
<dbReference type="GO" id="GO:0019619">
    <property type="term" value="P:3,4-dihydroxybenzoate catabolic process"/>
    <property type="evidence" value="ECO:0007669"/>
    <property type="project" value="InterPro"/>
</dbReference>
<dbReference type="InterPro" id="IPR036388">
    <property type="entry name" value="WH-like_DNA-bd_sf"/>
</dbReference>
<dbReference type="InterPro" id="IPR050950">
    <property type="entry name" value="HTH-type_LysR_regulators"/>
</dbReference>
<keyword evidence="2" id="KW-0805">Transcription regulation</keyword>
<dbReference type="SUPFAM" id="SSF46785">
    <property type="entry name" value="Winged helix' DNA-binding domain"/>
    <property type="match status" value="1"/>
</dbReference>
<protein>
    <submittedName>
        <fullName evidence="6">LysR family pca operon transcriptional activator</fullName>
    </submittedName>
</protein>
<dbReference type="Pfam" id="PF00126">
    <property type="entry name" value="HTH_1"/>
    <property type="match status" value="1"/>
</dbReference>
<comment type="caution">
    <text evidence="6">The sequence shown here is derived from an EMBL/GenBank/DDBJ whole genome shotgun (WGS) entry which is preliminary data.</text>
</comment>
<feature type="domain" description="HTH lysR-type" evidence="5">
    <location>
        <begin position="11"/>
        <end position="68"/>
    </location>
</feature>
<dbReference type="InterPro" id="IPR036390">
    <property type="entry name" value="WH_DNA-bd_sf"/>
</dbReference>
<dbReference type="GO" id="GO:0045893">
    <property type="term" value="P:positive regulation of DNA-templated transcription"/>
    <property type="evidence" value="ECO:0007669"/>
    <property type="project" value="InterPro"/>
</dbReference>
<dbReference type="NCBIfam" id="TIGR02424">
    <property type="entry name" value="TF_pcaQ"/>
    <property type="match status" value="1"/>
</dbReference>
<evidence type="ECO:0000313" key="7">
    <source>
        <dbReference type="Proteomes" id="UP000542125"/>
    </source>
</evidence>
<dbReference type="FunFam" id="1.10.10.10:FF:000001">
    <property type="entry name" value="LysR family transcriptional regulator"/>
    <property type="match status" value="1"/>
</dbReference>
<evidence type="ECO:0000256" key="1">
    <source>
        <dbReference type="ARBA" id="ARBA00009437"/>
    </source>
</evidence>
<evidence type="ECO:0000313" key="6">
    <source>
        <dbReference type="EMBL" id="NYE82366.1"/>
    </source>
</evidence>
<dbReference type="GO" id="GO:0003677">
    <property type="term" value="F:DNA binding"/>
    <property type="evidence" value="ECO:0007669"/>
    <property type="project" value="UniProtKB-KW"/>
</dbReference>